<dbReference type="PANTHER" id="PTHR12428">
    <property type="entry name" value="OXA1"/>
    <property type="match status" value="1"/>
</dbReference>
<dbReference type="CDD" id="cd20070">
    <property type="entry name" value="5TM_YidC_Alb3"/>
    <property type="match status" value="1"/>
</dbReference>
<dbReference type="NCBIfam" id="NF002567">
    <property type="entry name" value="PRK02201.1-2"/>
    <property type="match status" value="1"/>
</dbReference>
<keyword evidence="13" id="KW-1185">Reference proteome</keyword>
<proteinExistence type="inferred from homology"/>
<dbReference type="AlphaFoldDB" id="Q6KH15"/>
<organism evidence="12 13">
    <name type="scientific">Mycoplasma mobile (strain ATCC 43663 / 163K / NCTC 11711)</name>
    <name type="common">Mesomycoplasma mobile</name>
    <dbReference type="NCBI Taxonomy" id="267748"/>
    <lineage>
        <taxon>Bacteria</taxon>
        <taxon>Bacillati</taxon>
        <taxon>Mycoplasmatota</taxon>
        <taxon>Mycoplasmoidales</taxon>
        <taxon>Metamycoplasmataceae</taxon>
        <taxon>Mesomycoplasma</taxon>
    </lineage>
</organism>
<dbReference type="GO" id="GO:0005886">
    <property type="term" value="C:plasma membrane"/>
    <property type="evidence" value="ECO:0007669"/>
    <property type="project" value="UniProtKB-SubCell"/>
</dbReference>
<evidence type="ECO:0000256" key="9">
    <source>
        <dbReference type="RuleBase" id="RU003945"/>
    </source>
</evidence>
<keyword evidence="5" id="KW-0653">Protein transport</keyword>
<keyword evidence="6 10" id="KW-1133">Transmembrane helix</keyword>
<dbReference type="GO" id="GO:0015031">
    <property type="term" value="P:protein transport"/>
    <property type="evidence" value="ECO:0007669"/>
    <property type="project" value="UniProtKB-KW"/>
</dbReference>
<evidence type="ECO:0000256" key="2">
    <source>
        <dbReference type="ARBA" id="ARBA00022448"/>
    </source>
</evidence>
<evidence type="ECO:0000313" key="12">
    <source>
        <dbReference type="EMBL" id="AAT28116.1"/>
    </source>
</evidence>
<feature type="transmembrane region" description="Helical" evidence="10">
    <location>
        <begin position="509"/>
        <end position="529"/>
    </location>
</feature>
<evidence type="ECO:0000256" key="3">
    <source>
        <dbReference type="ARBA" id="ARBA00022475"/>
    </source>
</evidence>
<dbReference type="EMBL" id="AE017308">
    <property type="protein sequence ID" value="AAT28116.1"/>
    <property type="molecule type" value="Genomic_DNA"/>
</dbReference>
<keyword evidence="2" id="KW-0813">Transport</keyword>
<dbReference type="GO" id="GO:0032977">
    <property type="term" value="F:membrane insertase activity"/>
    <property type="evidence" value="ECO:0007669"/>
    <property type="project" value="InterPro"/>
</dbReference>
<feature type="transmembrane region" description="Helical" evidence="10">
    <location>
        <begin position="599"/>
        <end position="617"/>
    </location>
</feature>
<comment type="similarity">
    <text evidence="9">Belongs to the OXA1/ALB3/YidC family.</text>
</comment>
<comment type="subcellular location">
    <subcellularLocation>
        <location evidence="1">Cell membrane</location>
        <topology evidence="1">Multi-pass membrane protein</topology>
    </subcellularLocation>
    <subcellularLocation>
        <location evidence="9">Membrane</location>
        <topology evidence="9">Multi-pass membrane protein</topology>
    </subcellularLocation>
</comment>
<protein>
    <submittedName>
        <fullName evidence="12">Putative preprotein translocase subunit</fullName>
    </submittedName>
</protein>
<dbReference type="RefSeq" id="WP_011265150.1">
    <property type="nucleotide sequence ID" value="NC_006908.1"/>
</dbReference>
<dbReference type="InterPro" id="IPR028055">
    <property type="entry name" value="YidC/Oxa/ALB_C"/>
</dbReference>
<keyword evidence="3" id="KW-1003">Cell membrane</keyword>
<evidence type="ECO:0000256" key="8">
    <source>
        <dbReference type="ARBA" id="ARBA00023186"/>
    </source>
</evidence>
<dbReference type="Proteomes" id="UP000009072">
    <property type="component" value="Chromosome"/>
</dbReference>
<dbReference type="KEGG" id="mmo:MMOB6300"/>
<dbReference type="GO" id="GO:0051205">
    <property type="term" value="P:protein insertion into membrane"/>
    <property type="evidence" value="ECO:0007669"/>
    <property type="project" value="TreeGrafter"/>
</dbReference>
<dbReference type="InterPro" id="IPR047196">
    <property type="entry name" value="YidC_ALB_C"/>
</dbReference>
<evidence type="ECO:0000256" key="10">
    <source>
        <dbReference type="SAM" id="Phobius"/>
    </source>
</evidence>
<evidence type="ECO:0000256" key="5">
    <source>
        <dbReference type="ARBA" id="ARBA00022927"/>
    </source>
</evidence>
<name>Q6KH15_MYCM1</name>
<dbReference type="PANTHER" id="PTHR12428:SF65">
    <property type="entry name" value="CYTOCHROME C OXIDASE ASSEMBLY PROTEIN COX18, MITOCHONDRIAL"/>
    <property type="match status" value="1"/>
</dbReference>
<evidence type="ECO:0000256" key="6">
    <source>
        <dbReference type="ARBA" id="ARBA00022989"/>
    </source>
</evidence>
<keyword evidence="4 9" id="KW-0812">Transmembrane</keyword>
<dbReference type="InterPro" id="IPR001708">
    <property type="entry name" value="YidC/ALB3/OXA1/COX18"/>
</dbReference>
<evidence type="ECO:0000256" key="1">
    <source>
        <dbReference type="ARBA" id="ARBA00004651"/>
    </source>
</evidence>
<evidence type="ECO:0000256" key="4">
    <source>
        <dbReference type="ARBA" id="ARBA00022692"/>
    </source>
</evidence>
<dbReference type="eggNOG" id="COG0706">
    <property type="taxonomic scope" value="Bacteria"/>
</dbReference>
<evidence type="ECO:0000313" key="13">
    <source>
        <dbReference type="Proteomes" id="UP000009072"/>
    </source>
</evidence>
<evidence type="ECO:0000259" key="11">
    <source>
        <dbReference type="Pfam" id="PF02096"/>
    </source>
</evidence>
<feature type="transmembrane region" description="Helical" evidence="10">
    <location>
        <begin position="429"/>
        <end position="453"/>
    </location>
</feature>
<dbReference type="NCBIfam" id="TIGR03592">
    <property type="entry name" value="yidC_oxa1_cterm"/>
    <property type="match status" value="1"/>
</dbReference>
<feature type="domain" description="Membrane insertase YidC/Oxa/ALB C-terminal" evidence="11">
    <location>
        <begin position="436"/>
        <end position="640"/>
    </location>
</feature>
<accession>Q6KH15</accession>
<dbReference type="HOGENOM" id="CLU_031187_0_0_14"/>
<dbReference type="Pfam" id="PF02096">
    <property type="entry name" value="60KD_IMP"/>
    <property type="match status" value="1"/>
</dbReference>
<dbReference type="STRING" id="267748.MMOB6300"/>
<sequence length="656" mass="73282">MAKKRSNKYDFFQGVTTNPVLEKKQRNKNIWKWIKRVFFVFLGAITLTGLIQTFIFPTSTAVGSGTEFAANRNGIVPNVASFEKTTLTINGQQKEVGFFYNVNNQIVLNEVSVASIRNQINSQSNSNIYGTFDTRTSAVRIITGANTNNRDTGIFANGNNLLVKNTAQGSSATNNYVSIFSSDFDIPFFITDSTNADNTLSGVASFGPFIEEIQIQNIDGTTTTGFRLNNLQKTNLTRAKILSDTVGTNNNLTFQQRSNLNFSLDILQALYIQTLGLNAYQSENFQNTAAGFTEVSANTSFIQWINTITSGAILNEIQRNLLISYNLAISSYLNISNFRQSARVASLDTIVFDKNLPQAISTTFDSQNNTSTPLVSNTNQFTITDWGQAWAQGPWFGLFVYPISAISVAIINGFPNPAEVAANGGNSELASFGIIAAIFFVVFLVRIFSFLVTSKSVFAQVKMQELNPKKAKIDAKYAAFKGNKEMERRKAQEVQQLYKKNNVKLSSQFTSILVSMPIFFAMFKIIQGIPSIKVTTFLGVTYSATSWQELLFNANFAYLPILIVVFVVQLISQFVPRFLTKRRTKERTNVLEREALRKANRTQNIVSFVFAFFGLVLTAGVQIYWIAGGIFTILQSVFVHYFQNTKLYQNKLKKYI</sequence>
<dbReference type="OrthoDB" id="394558at2"/>
<reference evidence="12 13" key="1">
    <citation type="journal article" date="2004" name="Genome Res.">
        <title>The complete genome and proteome of Mycoplasma mobile.</title>
        <authorList>
            <person name="Jaffe J.D."/>
            <person name="Stange-Thomann N."/>
            <person name="Smith C."/>
            <person name="DeCaprio D."/>
            <person name="Fisher S."/>
            <person name="Butler J."/>
            <person name="Calvo S."/>
            <person name="Elkins T."/>
            <person name="FitzGerald M.G."/>
            <person name="Hafez N."/>
            <person name="Kodira C.D."/>
            <person name="Major J."/>
            <person name="Wang S."/>
            <person name="Wilkinson J."/>
            <person name="Nicol R."/>
            <person name="Nusbaum C."/>
            <person name="Birren B."/>
            <person name="Berg H.C."/>
            <person name="Church G.M."/>
        </authorList>
    </citation>
    <scope>NUCLEOTIDE SEQUENCE [LARGE SCALE GENOMIC DNA]</scope>
    <source>
        <strain evidence="13">ATCC 43663 / 163K / NCTC 11711</strain>
    </source>
</reference>
<keyword evidence="8" id="KW-0143">Chaperone</keyword>
<evidence type="ECO:0000256" key="7">
    <source>
        <dbReference type="ARBA" id="ARBA00023136"/>
    </source>
</evidence>
<gene>
    <name evidence="12" type="primary">yidC</name>
    <name evidence="12" type="ordered locus">MMOB6300</name>
</gene>
<keyword evidence="7 10" id="KW-0472">Membrane</keyword>
<feature type="transmembrane region" description="Helical" evidence="10">
    <location>
        <begin position="556"/>
        <end position="579"/>
    </location>
</feature>
<feature type="transmembrane region" description="Helical" evidence="10">
    <location>
        <begin position="33"/>
        <end position="56"/>
    </location>
</feature>